<dbReference type="AlphaFoldDB" id="A0A558CQP1"/>
<keyword evidence="1" id="KW-0812">Transmembrane</keyword>
<evidence type="ECO:0000313" key="2">
    <source>
        <dbReference type="EMBL" id="TVO74680.1"/>
    </source>
</evidence>
<sequence>MFDIVGWAEEWSNWYRDCDKFGLSPMPWMSSIIWVLTFPLWFPMHAADLAELAAIEKPSSNAKKEPLSRKSAIRINGHVIDL</sequence>
<accession>A0A558CQP1</accession>
<protein>
    <submittedName>
        <fullName evidence="2">Uncharacterized protein</fullName>
    </submittedName>
</protein>
<evidence type="ECO:0000256" key="1">
    <source>
        <dbReference type="SAM" id="Phobius"/>
    </source>
</evidence>
<evidence type="ECO:0000313" key="3">
    <source>
        <dbReference type="Proteomes" id="UP000318349"/>
    </source>
</evidence>
<reference evidence="2 3" key="1">
    <citation type="submission" date="2019-07" db="EMBL/GenBank/DDBJ databases">
        <title>The pathways for chlorine oxyanion respiration interact through the shared metabolite chlorate.</title>
        <authorList>
            <person name="Barnum T.P."/>
            <person name="Cheng Y."/>
            <person name="Hill K.A."/>
            <person name="Lucas L.N."/>
            <person name="Carlson H.K."/>
            <person name="Coates J.D."/>
        </authorList>
    </citation>
    <scope>NUCLEOTIDE SEQUENCE [LARGE SCALE GENOMIC DNA]</scope>
    <source>
        <strain evidence="2 3">SFB-1</strain>
    </source>
</reference>
<proteinExistence type="predicted"/>
<feature type="transmembrane region" description="Helical" evidence="1">
    <location>
        <begin position="32"/>
        <end position="55"/>
    </location>
</feature>
<gene>
    <name evidence="2" type="ORF">FHP89_15280</name>
</gene>
<name>A0A558CQP1_9RHOO</name>
<dbReference type="Proteomes" id="UP000318349">
    <property type="component" value="Unassembled WGS sequence"/>
</dbReference>
<organism evidence="2 3">
    <name type="scientific">Denitromonas halophila</name>
    <dbReference type="NCBI Taxonomy" id="1629404"/>
    <lineage>
        <taxon>Bacteria</taxon>
        <taxon>Pseudomonadati</taxon>
        <taxon>Pseudomonadota</taxon>
        <taxon>Betaproteobacteria</taxon>
        <taxon>Rhodocyclales</taxon>
        <taxon>Zoogloeaceae</taxon>
        <taxon>Denitromonas</taxon>
    </lineage>
</organism>
<dbReference type="EMBL" id="VMNI01000015">
    <property type="protein sequence ID" value="TVO74680.1"/>
    <property type="molecule type" value="Genomic_DNA"/>
</dbReference>
<keyword evidence="1" id="KW-0472">Membrane</keyword>
<comment type="caution">
    <text evidence="2">The sequence shown here is derived from an EMBL/GenBank/DDBJ whole genome shotgun (WGS) entry which is preliminary data.</text>
</comment>
<keyword evidence="1" id="KW-1133">Transmembrane helix</keyword>